<dbReference type="Proteomes" id="UP000282438">
    <property type="component" value="Chromosome"/>
</dbReference>
<dbReference type="EMBL" id="CP034433">
    <property type="protein sequence ID" value="AZN35494.1"/>
    <property type="molecule type" value="Genomic_DNA"/>
</dbReference>
<dbReference type="GO" id="GO:0004519">
    <property type="term" value="F:endonuclease activity"/>
    <property type="evidence" value="ECO:0007669"/>
    <property type="project" value="UniProtKB-KW"/>
</dbReference>
<dbReference type="PANTHER" id="PTHR46609">
    <property type="entry name" value="EXONUCLEASE, PHAGE-TYPE/RECB, C-TERMINAL DOMAIN-CONTAINING PROTEIN"/>
    <property type="match status" value="1"/>
</dbReference>
<reference evidence="2 3" key="1">
    <citation type="submission" date="2018-12" db="EMBL/GenBank/DDBJ databases">
        <title>Complete genome sequence of Iodobacter sp. H11R3.</title>
        <authorList>
            <person name="Bae J.-W."/>
        </authorList>
    </citation>
    <scope>NUCLEOTIDE SEQUENCE [LARGE SCALE GENOMIC DNA]</scope>
    <source>
        <strain evidence="2 3">H11R3</strain>
    </source>
</reference>
<dbReference type="RefSeq" id="WP_125971462.1">
    <property type="nucleotide sequence ID" value="NZ_CP034433.1"/>
</dbReference>
<protein>
    <submittedName>
        <fullName evidence="2">Endonuclease</fullName>
    </submittedName>
</protein>
<dbReference type="InterPro" id="IPR017482">
    <property type="entry name" value="Lambda-type_endonuclease"/>
</dbReference>
<dbReference type="NCBIfam" id="TIGR03033">
    <property type="entry name" value="phage_rel_nuc"/>
    <property type="match status" value="1"/>
</dbReference>
<evidence type="ECO:0000313" key="2">
    <source>
        <dbReference type="EMBL" id="AZN35494.1"/>
    </source>
</evidence>
<keyword evidence="2" id="KW-0255">Endonuclease</keyword>
<dbReference type="InterPro" id="IPR019080">
    <property type="entry name" value="YqaJ_viral_recombinase"/>
</dbReference>
<gene>
    <name evidence="2" type="ORF">EJO50_02715</name>
</gene>
<dbReference type="InterPro" id="IPR011604">
    <property type="entry name" value="PDDEXK-like_dom_sf"/>
</dbReference>
<dbReference type="KEGG" id="iod:EJO50_02715"/>
<dbReference type="OrthoDB" id="46225at2"/>
<dbReference type="Gene3D" id="3.90.320.10">
    <property type="match status" value="1"/>
</dbReference>
<dbReference type="InterPro" id="IPR011335">
    <property type="entry name" value="Restrct_endonuc-II-like"/>
</dbReference>
<dbReference type="InterPro" id="IPR051703">
    <property type="entry name" value="NF-kappa-B_Signaling_Reg"/>
</dbReference>
<organism evidence="2 3">
    <name type="scientific">Iodobacter ciconiae</name>
    <dbReference type="NCBI Taxonomy" id="2496266"/>
    <lineage>
        <taxon>Bacteria</taxon>
        <taxon>Pseudomonadati</taxon>
        <taxon>Pseudomonadota</taxon>
        <taxon>Betaproteobacteria</taxon>
        <taxon>Neisseriales</taxon>
        <taxon>Chitinibacteraceae</taxon>
        <taxon>Iodobacter</taxon>
    </lineage>
</organism>
<keyword evidence="3" id="KW-1185">Reference proteome</keyword>
<keyword evidence="2" id="KW-0540">Nuclease</keyword>
<accession>A0A3S8ZPV4</accession>
<evidence type="ECO:0000259" key="1">
    <source>
        <dbReference type="Pfam" id="PF09588"/>
    </source>
</evidence>
<feature type="domain" description="YqaJ viral recombinase" evidence="1">
    <location>
        <begin position="21"/>
        <end position="158"/>
    </location>
</feature>
<dbReference type="AlphaFoldDB" id="A0A3S8ZPV4"/>
<evidence type="ECO:0000313" key="3">
    <source>
        <dbReference type="Proteomes" id="UP000282438"/>
    </source>
</evidence>
<name>A0A3S8ZPV4_9NEIS</name>
<dbReference type="PANTHER" id="PTHR46609:SF6">
    <property type="entry name" value="EXONUCLEASE, PHAGE-TYPE_RECB, C-TERMINAL DOMAIN-CONTAINING PROTEIN-RELATED"/>
    <property type="match status" value="1"/>
</dbReference>
<dbReference type="Pfam" id="PF09588">
    <property type="entry name" value="YqaJ"/>
    <property type="match status" value="1"/>
</dbReference>
<proteinExistence type="predicted"/>
<keyword evidence="2" id="KW-0378">Hydrolase</keyword>
<sequence length="328" mass="36698">MCKKYGRAIRLASTVNLPREEWLRIRGLGIGSSDAAAAIGLSPYKSPLSLWLEKTHRRPPDDLSEKEAVIWGTVLEPVLATVYAQRTGLKVRKVNAVLQDPDYPFMLANLDREVLGHPDGTGVLEIKTASYFSAPQWEDGIPVAYQCQVLHQLAVTGHAWADVAVLIGGQDFRIYRIQRDEDKIADLIRLVSVFWQHITNDTQPTPDGSEDAAKALQWLFPRDDGQTLDLSESVEFNQLFSTLLSLRQSKEDVEAQEASVRQQIQNALGNASTAVFQEGRVTWKKSKDRLAPDLDRLTAAYPDLIQQYTKPVSGSRRFVVQAERRSAS</sequence>
<dbReference type="SUPFAM" id="SSF52980">
    <property type="entry name" value="Restriction endonuclease-like"/>
    <property type="match status" value="1"/>
</dbReference>